<reference evidence="5" key="1">
    <citation type="journal article" date="2019" name="Int. J. Syst. Evol. Microbiol.">
        <title>The Global Catalogue of Microorganisms (GCM) 10K type strain sequencing project: providing services to taxonomists for standard genome sequencing and annotation.</title>
        <authorList>
            <consortium name="The Broad Institute Genomics Platform"/>
            <consortium name="The Broad Institute Genome Sequencing Center for Infectious Disease"/>
            <person name="Wu L."/>
            <person name="Ma J."/>
        </authorList>
    </citation>
    <scope>NUCLEOTIDE SEQUENCE [LARGE SCALE GENOMIC DNA]</scope>
    <source>
        <strain evidence="5">JCM 16904</strain>
    </source>
</reference>
<name>A0ABP7B2R2_9ACTN</name>
<dbReference type="Pfam" id="PF03704">
    <property type="entry name" value="BTAD"/>
    <property type="match status" value="1"/>
</dbReference>
<comment type="caution">
    <text evidence="4">The sequence shown here is derived from an EMBL/GenBank/DDBJ whole genome shotgun (WGS) entry which is preliminary data.</text>
</comment>
<feature type="domain" description="Bacterial transcriptional activator" evidence="3">
    <location>
        <begin position="2"/>
        <end position="62"/>
    </location>
</feature>
<dbReference type="SUPFAM" id="SSF48452">
    <property type="entry name" value="TPR-like"/>
    <property type="match status" value="1"/>
</dbReference>
<proteinExistence type="predicted"/>
<dbReference type="InterPro" id="IPR051677">
    <property type="entry name" value="AfsR-DnrI-RedD_regulator"/>
</dbReference>
<dbReference type="Gene3D" id="1.25.40.10">
    <property type="entry name" value="Tetratricopeptide repeat domain"/>
    <property type="match status" value="1"/>
</dbReference>
<protein>
    <recommendedName>
        <fullName evidence="3">Bacterial transcriptional activator domain-containing protein</fullName>
    </recommendedName>
</protein>
<gene>
    <name evidence="4" type="ORF">GCM10022224_005960</name>
</gene>
<organism evidence="4 5">
    <name type="scientific">Nonomuraea antimicrobica</name>
    <dbReference type="NCBI Taxonomy" id="561173"/>
    <lineage>
        <taxon>Bacteria</taxon>
        <taxon>Bacillati</taxon>
        <taxon>Actinomycetota</taxon>
        <taxon>Actinomycetes</taxon>
        <taxon>Streptosporangiales</taxon>
        <taxon>Streptosporangiaceae</taxon>
        <taxon>Nonomuraea</taxon>
    </lineage>
</organism>
<keyword evidence="2" id="KW-0804">Transcription</keyword>
<dbReference type="PANTHER" id="PTHR35807">
    <property type="entry name" value="TRANSCRIPTIONAL REGULATOR REDD-RELATED"/>
    <property type="match status" value="1"/>
</dbReference>
<dbReference type="EMBL" id="BAAAZP010000009">
    <property type="protein sequence ID" value="GAA3646052.1"/>
    <property type="molecule type" value="Genomic_DNA"/>
</dbReference>
<keyword evidence="5" id="KW-1185">Reference proteome</keyword>
<dbReference type="InterPro" id="IPR011990">
    <property type="entry name" value="TPR-like_helical_dom_sf"/>
</dbReference>
<evidence type="ECO:0000256" key="2">
    <source>
        <dbReference type="ARBA" id="ARBA00023163"/>
    </source>
</evidence>
<dbReference type="InterPro" id="IPR005158">
    <property type="entry name" value="BTAD"/>
</dbReference>
<dbReference type="PANTHER" id="PTHR35807:SF1">
    <property type="entry name" value="TRANSCRIPTIONAL REGULATOR REDD"/>
    <property type="match status" value="1"/>
</dbReference>
<evidence type="ECO:0000313" key="4">
    <source>
        <dbReference type="EMBL" id="GAA3646052.1"/>
    </source>
</evidence>
<evidence type="ECO:0000259" key="3">
    <source>
        <dbReference type="Pfam" id="PF03704"/>
    </source>
</evidence>
<keyword evidence="1" id="KW-0805">Transcription regulation</keyword>
<accession>A0ABP7B2R2</accession>
<dbReference type="Proteomes" id="UP001500902">
    <property type="component" value="Unassembled WGS sequence"/>
</dbReference>
<evidence type="ECO:0000313" key="5">
    <source>
        <dbReference type="Proteomes" id="UP001500902"/>
    </source>
</evidence>
<sequence length="119" mass="12998">MRELTREHPFQERWWQQLMIALYGSGRQVEALDTYRELRLLLNRELGIEPGPDAAAVHEAILSARLPLPAPTPAPAPAPAPAPVAVAVAVAGERPICRAWRFPARRSDGGKASSRCGRA</sequence>
<evidence type="ECO:0000256" key="1">
    <source>
        <dbReference type="ARBA" id="ARBA00023015"/>
    </source>
</evidence>